<dbReference type="GO" id="GO:0051082">
    <property type="term" value="F:unfolded protein binding"/>
    <property type="evidence" value="ECO:0007669"/>
    <property type="project" value="InterPro"/>
</dbReference>
<dbReference type="Gene3D" id="3.40.50.11260">
    <property type="match status" value="1"/>
</dbReference>
<evidence type="ECO:0000313" key="3">
    <source>
        <dbReference type="EMBL" id="PHT82725.1"/>
    </source>
</evidence>
<evidence type="ECO:0000313" key="4">
    <source>
        <dbReference type="Proteomes" id="UP000222542"/>
    </source>
</evidence>
<reference evidence="3 4" key="1">
    <citation type="journal article" date="2014" name="Nat. Genet.">
        <title>Genome sequence of the hot pepper provides insights into the evolution of pungency in Capsicum species.</title>
        <authorList>
            <person name="Kim S."/>
            <person name="Park M."/>
            <person name="Yeom S.I."/>
            <person name="Kim Y.M."/>
            <person name="Lee J.M."/>
            <person name="Lee H.A."/>
            <person name="Seo E."/>
            <person name="Choi J."/>
            <person name="Cheong K."/>
            <person name="Kim K.T."/>
            <person name="Jung K."/>
            <person name="Lee G.W."/>
            <person name="Oh S.K."/>
            <person name="Bae C."/>
            <person name="Kim S.B."/>
            <person name="Lee H.Y."/>
            <person name="Kim S.Y."/>
            <person name="Kim M.S."/>
            <person name="Kang B.C."/>
            <person name="Jo Y.D."/>
            <person name="Yang H.B."/>
            <person name="Jeong H.J."/>
            <person name="Kang W.H."/>
            <person name="Kwon J.K."/>
            <person name="Shin C."/>
            <person name="Lim J.Y."/>
            <person name="Park J.H."/>
            <person name="Huh J.H."/>
            <person name="Kim J.S."/>
            <person name="Kim B.D."/>
            <person name="Cohen O."/>
            <person name="Paran I."/>
            <person name="Suh M.C."/>
            <person name="Lee S.B."/>
            <person name="Kim Y.K."/>
            <person name="Shin Y."/>
            <person name="Noh S.J."/>
            <person name="Park J."/>
            <person name="Seo Y.S."/>
            <person name="Kwon S.Y."/>
            <person name="Kim H.A."/>
            <person name="Park J.M."/>
            <person name="Kim H.J."/>
            <person name="Choi S.B."/>
            <person name="Bosland P.W."/>
            <person name="Reeves G."/>
            <person name="Jo S.H."/>
            <person name="Lee B.W."/>
            <person name="Cho H.T."/>
            <person name="Choi H.S."/>
            <person name="Lee M.S."/>
            <person name="Yu Y."/>
            <person name="Do Choi Y."/>
            <person name="Park B.S."/>
            <person name="van Deynze A."/>
            <person name="Ashrafi H."/>
            <person name="Hill T."/>
            <person name="Kim W.T."/>
            <person name="Pai H.S."/>
            <person name="Ahn H.K."/>
            <person name="Yeam I."/>
            <person name="Giovannoni J.J."/>
            <person name="Rose J.K."/>
            <person name="Sorensen I."/>
            <person name="Lee S.J."/>
            <person name="Kim R.W."/>
            <person name="Choi I.Y."/>
            <person name="Choi B.S."/>
            <person name="Lim J.S."/>
            <person name="Lee Y.H."/>
            <person name="Choi D."/>
        </authorList>
    </citation>
    <scope>NUCLEOTIDE SEQUENCE [LARGE SCALE GENOMIC DNA]</scope>
    <source>
        <strain evidence="4">cv. CM334</strain>
    </source>
</reference>
<proteinExistence type="inferred from homology"/>
<evidence type="ECO:0000256" key="2">
    <source>
        <dbReference type="ARBA" id="ARBA00023186"/>
    </source>
</evidence>
<organism evidence="3 4">
    <name type="scientific">Capsicum annuum</name>
    <name type="common">Capsicum pepper</name>
    <dbReference type="NCBI Taxonomy" id="4072"/>
    <lineage>
        <taxon>Eukaryota</taxon>
        <taxon>Viridiplantae</taxon>
        <taxon>Streptophyta</taxon>
        <taxon>Embryophyta</taxon>
        <taxon>Tracheophyta</taxon>
        <taxon>Spermatophyta</taxon>
        <taxon>Magnoliopsida</taxon>
        <taxon>eudicotyledons</taxon>
        <taxon>Gunneridae</taxon>
        <taxon>Pentapetalae</taxon>
        <taxon>asterids</taxon>
        <taxon>lamiids</taxon>
        <taxon>Solanales</taxon>
        <taxon>Solanaceae</taxon>
        <taxon>Solanoideae</taxon>
        <taxon>Capsiceae</taxon>
        <taxon>Capsicum</taxon>
    </lineage>
</organism>
<keyword evidence="4" id="KW-1185">Reference proteome</keyword>
<name>A0A2G2ZLA4_CAPAN</name>
<dbReference type="GO" id="GO:0140662">
    <property type="term" value="F:ATP-dependent protein folding chaperone"/>
    <property type="evidence" value="ECO:0007669"/>
    <property type="project" value="InterPro"/>
</dbReference>
<dbReference type="InterPro" id="IPR001404">
    <property type="entry name" value="Hsp90_fam"/>
</dbReference>
<dbReference type="AlphaFoldDB" id="A0A2G2ZLA4"/>
<dbReference type="EMBL" id="AYRZ02000004">
    <property type="protein sequence ID" value="PHT82725.1"/>
    <property type="molecule type" value="Genomic_DNA"/>
</dbReference>
<dbReference type="Pfam" id="PF00183">
    <property type="entry name" value="HSP90"/>
    <property type="match status" value="1"/>
</dbReference>
<comment type="caution">
    <text evidence="3">The sequence shown here is derived from an EMBL/GenBank/DDBJ whole genome shotgun (WGS) entry which is preliminary data.</text>
</comment>
<dbReference type="STRING" id="4072.A0A2G2ZLA4"/>
<accession>A0A2G2ZLA4</accession>
<comment type="similarity">
    <text evidence="1">Belongs to the heat shock protein 90 family.</text>
</comment>
<reference evidence="3 4" key="2">
    <citation type="journal article" date="2017" name="Genome Biol.">
        <title>New reference genome sequences of hot pepper reveal the massive evolution of plant disease-resistance genes by retroduplication.</title>
        <authorList>
            <person name="Kim S."/>
            <person name="Park J."/>
            <person name="Yeom S.I."/>
            <person name="Kim Y.M."/>
            <person name="Seo E."/>
            <person name="Kim K.T."/>
            <person name="Kim M.S."/>
            <person name="Lee J.M."/>
            <person name="Cheong K."/>
            <person name="Shin H.S."/>
            <person name="Kim S.B."/>
            <person name="Han K."/>
            <person name="Lee J."/>
            <person name="Park M."/>
            <person name="Lee H.A."/>
            <person name="Lee H.Y."/>
            <person name="Lee Y."/>
            <person name="Oh S."/>
            <person name="Lee J.H."/>
            <person name="Choi E."/>
            <person name="Choi E."/>
            <person name="Lee S.E."/>
            <person name="Jeon J."/>
            <person name="Kim H."/>
            <person name="Choi G."/>
            <person name="Song H."/>
            <person name="Lee J."/>
            <person name="Lee S.C."/>
            <person name="Kwon J.K."/>
            <person name="Lee H.Y."/>
            <person name="Koo N."/>
            <person name="Hong Y."/>
            <person name="Kim R.W."/>
            <person name="Kang W.H."/>
            <person name="Huh J.H."/>
            <person name="Kang B.C."/>
            <person name="Yang T.J."/>
            <person name="Lee Y.H."/>
            <person name="Bennetzen J.L."/>
            <person name="Choi D."/>
        </authorList>
    </citation>
    <scope>NUCLEOTIDE SEQUENCE [LARGE SCALE GENOMIC DNA]</scope>
    <source>
        <strain evidence="4">cv. CM334</strain>
    </source>
</reference>
<protein>
    <submittedName>
        <fullName evidence="3">Uncharacterized protein</fullName>
    </submittedName>
</protein>
<dbReference type="GO" id="GO:0016887">
    <property type="term" value="F:ATP hydrolysis activity"/>
    <property type="evidence" value="ECO:0007669"/>
    <property type="project" value="InterPro"/>
</dbReference>
<keyword evidence="2" id="KW-0143">Chaperone</keyword>
<dbReference type="Proteomes" id="UP000222542">
    <property type="component" value="Unassembled WGS sequence"/>
</dbReference>
<dbReference type="Gramene" id="PHT82725">
    <property type="protein sequence ID" value="PHT82725"/>
    <property type="gene ID" value="T459_11168"/>
</dbReference>
<dbReference type="GO" id="GO:0005524">
    <property type="term" value="F:ATP binding"/>
    <property type="evidence" value="ECO:0007669"/>
    <property type="project" value="InterPro"/>
</dbReference>
<gene>
    <name evidence="3" type="ORF">T459_11168</name>
</gene>
<sequence>MELIYARRVESSQWITTLTPLMEQKLQNETSRARSLHLLPSYGSRYEVLYMVDAVDEYAMGQLKEYDGKKCIEMFNEIAQNKEGLKLADIFTNFFSKFIFETLCEQLGVISKHLKEER</sequence>
<evidence type="ECO:0000256" key="1">
    <source>
        <dbReference type="ARBA" id="ARBA00008239"/>
    </source>
</evidence>